<gene>
    <name evidence="2" type="ORF">ACX27_01660</name>
</gene>
<dbReference type="PATRIC" id="fig|224013.5.peg.398"/>
<feature type="domain" description="KAP NTPase" evidence="1">
    <location>
        <begin position="19"/>
        <end position="73"/>
    </location>
</feature>
<evidence type="ECO:0000313" key="3">
    <source>
        <dbReference type="Proteomes" id="UP000062645"/>
    </source>
</evidence>
<dbReference type="SUPFAM" id="SSF52540">
    <property type="entry name" value="P-loop containing nucleoside triphosphate hydrolases"/>
    <property type="match status" value="1"/>
</dbReference>
<name>A0A0M5MGA2_9NOSO</name>
<dbReference type="EMBL" id="CP012036">
    <property type="protein sequence ID" value="ALF51842.1"/>
    <property type="molecule type" value="Genomic_DNA"/>
</dbReference>
<dbReference type="Proteomes" id="UP000062645">
    <property type="component" value="Chromosome"/>
</dbReference>
<dbReference type="InterPro" id="IPR027417">
    <property type="entry name" value="P-loop_NTPase"/>
</dbReference>
<accession>A0A0M5MGA2</accession>
<dbReference type="KEGG" id="npz:ACX27_01660"/>
<proteinExistence type="predicted"/>
<reference evidence="2 3" key="2">
    <citation type="journal article" date="2016" name="Genome Announc.">
        <title>Draft Genome Sequence of the N2-Fixing Cyanobacterium Nostoc piscinale CENA21, Isolated from the Brazilian Amazon Floodplain.</title>
        <authorList>
            <person name="Leao T."/>
            <person name="Guimaraes P.I."/>
            <person name="de Melo A.G."/>
            <person name="Ramos R.T."/>
            <person name="Leao P.N."/>
            <person name="Silva A."/>
            <person name="Fiore M.F."/>
            <person name="Schneider M.P."/>
        </authorList>
    </citation>
    <scope>NUCLEOTIDE SEQUENCE [LARGE SCALE GENOMIC DNA]</scope>
    <source>
        <strain evidence="2 3">CENA21</strain>
    </source>
</reference>
<evidence type="ECO:0000259" key="1">
    <source>
        <dbReference type="Pfam" id="PF07693"/>
    </source>
</evidence>
<dbReference type="InterPro" id="IPR011646">
    <property type="entry name" value="KAP_P-loop"/>
</dbReference>
<dbReference type="RefSeq" id="WP_062287543.1">
    <property type="nucleotide sequence ID" value="NZ_CP012036.1"/>
</dbReference>
<reference evidence="3" key="1">
    <citation type="submission" date="2015-07" db="EMBL/GenBank/DDBJ databases">
        <title>Genome Of Nitrogen-Fixing Cyanobacterium Nostoc piscinale CENA21 From Solimoes/Amazon River Floodplain Sediments And Comparative Genomics To Uncover Biosynthetic Natural Products Potential.</title>
        <authorList>
            <person name="Leao T.F."/>
            <person name="Leao P.N."/>
            <person name="Guimaraes P.I."/>
            <person name="de Melo A.G.C."/>
            <person name="Ramos R.T.J."/>
            <person name="Silva A."/>
            <person name="Fiore M.F."/>
            <person name="Schneider M.P.C."/>
        </authorList>
    </citation>
    <scope>NUCLEOTIDE SEQUENCE [LARGE SCALE GENOMIC DNA]</scope>
    <source>
        <strain evidence="3">CENA21</strain>
    </source>
</reference>
<evidence type="ECO:0000313" key="2">
    <source>
        <dbReference type="EMBL" id="ALF51842.1"/>
    </source>
</evidence>
<organism evidence="2 3">
    <name type="scientific">Nostoc piscinale CENA21</name>
    <dbReference type="NCBI Taxonomy" id="224013"/>
    <lineage>
        <taxon>Bacteria</taxon>
        <taxon>Bacillati</taxon>
        <taxon>Cyanobacteriota</taxon>
        <taxon>Cyanophyceae</taxon>
        <taxon>Nostocales</taxon>
        <taxon>Nostocaceae</taxon>
        <taxon>Nostoc</taxon>
    </lineage>
</organism>
<dbReference type="Gene3D" id="3.40.50.300">
    <property type="entry name" value="P-loop containing nucleotide triphosphate hydrolases"/>
    <property type="match status" value="1"/>
</dbReference>
<sequence length="227" mass="25571">MTDSTNILRSGVSREEAENIINKFLNNENYRVLAVKGKWGVGKTHLVQKLLNEHSGEYYYYASVFGISSIEQLKGRIVANYHQSNSAPVNKLINNTVEWVSSNAAKLEKTPKFELGSMQIVGSLMSAAGDLGLNILFNENARNSIICIDDLERKSKLPIDELLGFVEYLVQELITVLLGQQKMIKLGGGQMLKIKSTGHRVFPEKKLLRRFKQHFGHSVMKFAKMII</sequence>
<dbReference type="OrthoDB" id="88903at2"/>
<dbReference type="AlphaFoldDB" id="A0A0M5MGA2"/>
<dbReference type="Pfam" id="PF07693">
    <property type="entry name" value="KAP_NTPase"/>
    <property type="match status" value="1"/>
</dbReference>
<protein>
    <recommendedName>
        <fullName evidence="1">KAP NTPase domain-containing protein</fullName>
    </recommendedName>
</protein>
<keyword evidence="3" id="KW-1185">Reference proteome</keyword>